<accession>A0A3N1KVM8</accession>
<proteinExistence type="predicted"/>
<evidence type="ECO:0000313" key="3">
    <source>
        <dbReference type="EMBL" id="ROP83307.1"/>
    </source>
</evidence>
<feature type="region of interest" description="Disordered" evidence="1">
    <location>
        <begin position="173"/>
        <end position="202"/>
    </location>
</feature>
<organism evidence="3 4">
    <name type="scientific">Stella humosa</name>
    <dbReference type="NCBI Taxonomy" id="94"/>
    <lineage>
        <taxon>Bacteria</taxon>
        <taxon>Pseudomonadati</taxon>
        <taxon>Pseudomonadota</taxon>
        <taxon>Alphaproteobacteria</taxon>
        <taxon>Rhodospirillales</taxon>
        <taxon>Stellaceae</taxon>
        <taxon>Stella</taxon>
    </lineage>
</organism>
<sequence>MIRALICLLVVAVWAPAAAQAPRGAPAFHENPPAAYRIQIPPGWQAVPNDEVDFAMRDAQADMTLYVRVLEGPFGDDRDAYRVLTEFFKGDLDYLVLRTSPKPLAAIGREGWNIVMRRTGQPRVEIVTIIPQQPNGESSIYYHLRLETAVRRLDALESEMDRLLNGFRITGEPAAQPVRPKSDGGQFRPPVQQGATPAKPAAPEALPERLEAWQLGYALRYPTGWTAVRLNDFTYRLSAGRDAASRESAVTIQNMASTAAGGAYEKAEDVAGAFRKQILGLDPKAQFRNERPFQYNRTRLRIVGTEFSATYRVGGNEWRQWQVVLPRPDGNAFHAWGLTAPADRFDDYARVAGAIFESWAIAP</sequence>
<protein>
    <recommendedName>
        <fullName evidence="5">PsbP C-terminal domain-containing protein</fullName>
    </recommendedName>
</protein>
<feature type="signal peptide" evidence="2">
    <location>
        <begin position="1"/>
        <end position="19"/>
    </location>
</feature>
<comment type="caution">
    <text evidence="3">The sequence shown here is derived from an EMBL/GenBank/DDBJ whole genome shotgun (WGS) entry which is preliminary data.</text>
</comment>
<evidence type="ECO:0000313" key="4">
    <source>
        <dbReference type="Proteomes" id="UP000278222"/>
    </source>
</evidence>
<dbReference type="AlphaFoldDB" id="A0A3N1KVM8"/>
<dbReference type="Proteomes" id="UP000278222">
    <property type="component" value="Unassembled WGS sequence"/>
</dbReference>
<dbReference type="RefSeq" id="WP_123694431.1">
    <property type="nucleotide sequence ID" value="NZ_AP019700.1"/>
</dbReference>
<gene>
    <name evidence="3" type="ORF">EDC65_4840</name>
</gene>
<keyword evidence="2" id="KW-0732">Signal</keyword>
<keyword evidence="4" id="KW-1185">Reference proteome</keyword>
<dbReference type="EMBL" id="RJKX01000017">
    <property type="protein sequence ID" value="ROP83307.1"/>
    <property type="molecule type" value="Genomic_DNA"/>
</dbReference>
<reference evidence="3 4" key="1">
    <citation type="submission" date="2018-11" db="EMBL/GenBank/DDBJ databases">
        <title>Genomic Encyclopedia of Type Strains, Phase IV (KMG-IV): sequencing the most valuable type-strain genomes for metagenomic binning, comparative biology and taxonomic classification.</title>
        <authorList>
            <person name="Goeker M."/>
        </authorList>
    </citation>
    <scope>NUCLEOTIDE SEQUENCE [LARGE SCALE GENOMIC DNA]</scope>
    <source>
        <strain evidence="3 4">DSM 5900</strain>
    </source>
</reference>
<evidence type="ECO:0008006" key="5">
    <source>
        <dbReference type="Google" id="ProtNLM"/>
    </source>
</evidence>
<evidence type="ECO:0000256" key="1">
    <source>
        <dbReference type="SAM" id="MobiDB-lite"/>
    </source>
</evidence>
<evidence type="ECO:0000256" key="2">
    <source>
        <dbReference type="SAM" id="SignalP"/>
    </source>
</evidence>
<feature type="chain" id="PRO_5018309447" description="PsbP C-terminal domain-containing protein" evidence="2">
    <location>
        <begin position="20"/>
        <end position="363"/>
    </location>
</feature>
<name>A0A3N1KVM8_9PROT</name>